<keyword evidence="2" id="KW-1185">Reference proteome</keyword>
<protein>
    <submittedName>
        <fullName evidence="1">Uncharacterized protein</fullName>
    </submittedName>
</protein>
<organism evidence="1 2">
    <name type="scientific">Oryzias latipes</name>
    <name type="common">Japanese rice fish</name>
    <name type="synonym">Japanese killifish</name>
    <dbReference type="NCBI Taxonomy" id="8090"/>
    <lineage>
        <taxon>Eukaryota</taxon>
        <taxon>Metazoa</taxon>
        <taxon>Chordata</taxon>
        <taxon>Craniata</taxon>
        <taxon>Vertebrata</taxon>
        <taxon>Euteleostomi</taxon>
        <taxon>Actinopterygii</taxon>
        <taxon>Neopterygii</taxon>
        <taxon>Teleostei</taxon>
        <taxon>Neoteleostei</taxon>
        <taxon>Acanthomorphata</taxon>
        <taxon>Ovalentaria</taxon>
        <taxon>Atherinomorphae</taxon>
        <taxon>Beloniformes</taxon>
        <taxon>Adrianichthyidae</taxon>
        <taxon>Oryziinae</taxon>
        <taxon>Oryzias</taxon>
    </lineage>
</organism>
<dbReference type="Ensembl" id="ENSORLT00000027546.1">
    <property type="protein sequence ID" value="ENSORLP00000031600.1"/>
    <property type="gene ID" value="ENSORLG00000028470.1"/>
</dbReference>
<reference evidence="1 2" key="1">
    <citation type="journal article" date="2007" name="Nature">
        <title>The medaka draft genome and insights into vertebrate genome evolution.</title>
        <authorList>
            <person name="Kasahara M."/>
            <person name="Naruse K."/>
            <person name="Sasaki S."/>
            <person name="Nakatani Y."/>
            <person name="Qu W."/>
            <person name="Ahsan B."/>
            <person name="Yamada T."/>
            <person name="Nagayasu Y."/>
            <person name="Doi K."/>
            <person name="Kasai Y."/>
            <person name="Jindo T."/>
            <person name="Kobayashi D."/>
            <person name="Shimada A."/>
            <person name="Toyoda A."/>
            <person name="Kuroki Y."/>
            <person name="Fujiyama A."/>
            <person name="Sasaki T."/>
            <person name="Shimizu A."/>
            <person name="Asakawa S."/>
            <person name="Shimizu N."/>
            <person name="Hashimoto S."/>
            <person name="Yang J."/>
            <person name="Lee Y."/>
            <person name="Matsushima K."/>
            <person name="Sugano S."/>
            <person name="Sakaizumi M."/>
            <person name="Narita T."/>
            <person name="Ohishi K."/>
            <person name="Haga S."/>
            <person name="Ohta F."/>
            <person name="Nomoto H."/>
            <person name="Nogata K."/>
            <person name="Morishita T."/>
            <person name="Endo T."/>
            <person name="Shin-I T."/>
            <person name="Takeda H."/>
            <person name="Morishita S."/>
            <person name="Kohara Y."/>
        </authorList>
    </citation>
    <scope>NUCLEOTIDE SEQUENCE [LARGE SCALE GENOMIC DNA]</scope>
    <source>
        <strain evidence="1 2">Hd-rR</strain>
    </source>
</reference>
<dbReference type="AlphaFoldDB" id="A0A3B3HJX4"/>
<accession>A0A3B3HJX4</accession>
<dbReference type="InParanoid" id="A0A3B3HJX4"/>
<reference evidence="1" key="3">
    <citation type="submission" date="2025-09" db="UniProtKB">
        <authorList>
            <consortium name="Ensembl"/>
        </authorList>
    </citation>
    <scope>IDENTIFICATION</scope>
    <source>
        <strain evidence="1">Hd-rR</strain>
    </source>
</reference>
<dbReference type="GeneTree" id="ENSGT01020000230750"/>
<dbReference type="Bgee" id="ENSORLG00000028470">
    <property type="expression patterns" value="Expressed in brain and 12 other cell types or tissues"/>
</dbReference>
<evidence type="ECO:0000313" key="2">
    <source>
        <dbReference type="Proteomes" id="UP000001038"/>
    </source>
</evidence>
<sequence length="44" mass="4943">MTPRWPRDLTKSCGSRTYLWEASSPSSSCWSSWLCASTSRFPAA</sequence>
<dbReference type="Proteomes" id="UP000001038">
    <property type="component" value="Chromosome 9"/>
</dbReference>
<proteinExistence type="predicted"/>
<evidence type="ECO:0000313" key="1">
    <source>
        <dbReference type="Ensembl" id="ENSORLP00000031600.1"/>
    </source>
</evidence>
<name>A0A3B3HJX4_ORYLA</name>
<reference evidence="1" key="2">
    <citation type="submission" date="2025-08" db="UniProtKB">
        <authorList>
            <consortium name="Ensembl"/>
        </authorList>
    </citation>
    <scope>IDENTIFICATION</scope>
    <source>
        <strain evidence="1">Hd-rR</strain>
    </source>
</reference>